<dbReference type="InParanoid" id="A0A6I8T641"/>
<dbReference type="PROSITE" id="PS50053">
    <property type="entry name" value="UBIQUITIN_2"/>
    <property type="match status" value="1"/>
</dbReference>
<reference evidence="2" key="2">
    <citation type="submission" date="2020-05" db="UniProtKB">
        <authorList>
            <consortium name="EnsemblMetazoa"/>
        </authorList>
    </citation>
    <scope>IDENTIFICATION</scope>
    <source>
        <strain evidence="2">LVP_AGWG</strain>
    </source>
</reference>
<evidence type="ECO:0000313" key="2">
    <source>
        <dbReference type="EnsemblMetazoa" id="AAEL001950-PB"/>
    </source>
</evidence>
<dbReference type="PANTHER" id="PTHR12948">
    <property type="entry name" value="NEDD8 ULTIMATE BUSTER-1 BS4 PROTEIN"/>
    <property type="match status" value="1"/>
</dbReference>
<dbReference type="AlphaFoldDB" id="A0A6I8T641"/>
<dbReference type="SMART" id="SM00165">
    <property type="entry name" value="UBA"/>
    <property type="match status" value="3"/>
</dbReference>
<gene>
    <name evidence="2" type="primary">5572989</name>
</gene>
<dbReference type="InterPro" id="IPR015940">
    <property type="entry name" value="UBA"/>
</dbReference>
<evidence type="ECO:0000256" key="1">
    <source>
        <dbReference type="SAM" id="MobiDB-lite"/>
    </source>
</evidence>
<dbReference type="InterPro" id="IPR029071">
    <property type="entry name" value="Ubiquitin-like_domsf"/>
</dbReference>
<dbReference type="PROSITE" id="PS50030">
    <property type="entry name" value="UBA"/>
    <property type="match status" value="3"/>
</dbReference>
<dbReference type="GO" id="GO:2000058">
    <property type="term" value="P:regulation of ubiquitin-dependent protein catabolic process"/>
    <property type="evidence" value="ECO:0007669"/>
    <property type="project" value="TreeGrafter"/>
</dbReference>
<dbReference type="EnsemblMetazoa" id="AAEL001950-RB">
    <property type="protein sequence ID" value="AAEL001950-PB"/>
    <property type="gene ID" value="AAEL001950"/>
</dbReference>
<dbReference type="Pfam" id="PF18037">
    <property type="entry name" value="Ubiquitin_5"/>
    <property type="match status" value="1"/>
</dbReference>
<dbReference type="Gene3D" id="1.10.8.10">
    <property type="entry name" value="DNA helicase RuvA subunit, C-terminal domain"/>
    <property type="match status" value="3"/>
</dbReference>
<keyword evidence="3" id="KW-1185">Reference proteome</keyword>
<reference evidence="2 3" key="1">
    <citation type="submission" date="2017-06" db="EMBL/GenBank/DDBJ databases">
        <title>Aedes aegypti genome working group (AGWG) sequencing and assembly.</title>
        <authorList>
            <consortium name="Aedes aegypti Genome Working Group (AGWG)"/>
            <person name="Matthews B.J."/>
        </authorList>
    </citation>
    <scope>NUCLEOTIDE SEQUENCE [LARGE SCALE GENOMIC DNA]</scope>
    <source>
        <strain evidence="2 3">LVP_AGWG</strain>
    </source>
</reference>
<dbReference type="InterPro" id="IPR041207">
    <property type="entry name" value="NUB1_ubiquitin-like_dom"/>
</dbReference>
<dbReference type="OrthoDB" id="434245at2759"/>
<dbReference type="Gene3D" id="3.10.20.90">
    <property type="entry name" value="Phosphatidylinositol 3-kinase Catalytic Subunit, Chain A, domain 1"/>
    <property type="match status" value="1"/>
</dbReference>
<dbReference type="CDD" id="cd17062">
    <property type="entry name" value="Ubl_NUB1"/>
    <property type="match status" value="1"/>
</dbReference>
<dbReference type="SUPFAM" id="SSF54236">
    <property type="entry name" value="Ubiquitin-like"/>
    <property type="match status" value="1"/>
</dbReference>
<dbReference type="FunCoup" id="A0A6I8T641">
    <property type="interactions" value="2021"/>
</dbReference>
<sequence length="626" mass="70831">MTNELEDESYVIQIRAKLNQQKVKLWELPYYNAATEECSIPEMEKLAIEFHEQLQISVKDCLNAIKKLQRNALDNLKSKDEFTKTGTATLKIRTPMQGSANKHFNAKVKISSKAQELAETVAGHLGANTLRIKLVCAGKVLNHSKTLSEQNVPNGATVMALIMAQSVDAAQKENSLYDRVHKIRTDAELLISDNDHSDFLSLEDQDGNAIHLPKAEKSSLLMALTLYEKGKVALRKENFEEALLLFLEADNDFRTCNSQLLTMVDNYALLNLDIVWCYLCLKNINQLPDAEQRLRLCEEKFRQSYGENMRRVATIKGTQQCSEKALLLRLHLLKAVLFFHQNKREEAKIMFQVVETELQSLRVDDVALTTLLEFGFELSESRIALRATSNNVEAAVDFINSRREIVAANEKKSKREKNLYKKIGYENADEVRINVDLVDQLVEMGYSESYAAIALKKSNNDILVALNELQNNHEVLKRELASSITPSEDLITKLIDLGFHREAAIAALRQNINNFEESVEFLVSARKNNEYDKLLTDLQSLNASTPATNSADSTARTSNQATDTEQQAGPSRKKAKNDSNNAKKEMMDILYKSFSKDMDTSSDTYLDLPLIEEATILNEYKKLLNM</sequence>
<dbReference type="Pfam" id="PF00627">
    <property type="entry name" value="UBA"/>
    <property type="match status" value="1"/>
</dbReference>
<dbReference type="Pfam" id="PF22562">
    <property type="entry name" value="UBA_7"/>
    <property type="match status" value="1"/>
</dbReference>
<dbReference type="Proteomes" id="UP000008820">
    <property type="component" value="Chromosome 3"/>
</dbReference>
<dbReference type="CDD" id="cd14291">
    <property type="entry name" value="UBA1_NUB1_like"/>
    <property type="match status" value="1"/>
</dbReference>
<dbReference type="InterPro" id="IPR039749">
    <property type="entry name" value="NUB1"/>
</dbReference>
<dbReference type="InterPro" id="IPR000626">
    <property type="entry name" value="Ubiquitin-like_dom"/>
</dbReference>
<evidence type="ECO:0000313" key="3">
    <source>
        <dbReference type="Proteomes" id="UP000008820"/>
    </source>
</evidence>
<feature type="region of interest" description="Disordered" evidence="1">
    <location>
        <begin position="543"/>
        <end position="582"/>
    </location>
</feature>
<feature type="compositionally biased region" description="Polar residues" evidence="1">
    <location>
        <begin position="543"/>
        <end position="569"/>
    </location>
</feature>
<organism evidence="2 3">
    <name type="scientific">Aedes aegypti</name>
    <name type="common">Yellowfever mosquito</name>
    <name type="synonym">Culex aegypti</name>
    <dbReference type="NCBI Taxonomy" id="7159"/>
    <lineage>
        <taxon>Eukaryota</taxon>
        <taxon>Metazoa</taxon>
        <taxon>Ecdysozoa</taxon>
        <taxon>Arthropoda</taxon>
        <taxon>Hexapoda</taxon>
        <taxon>Insecta</taxon>
        <taxon>Pterygota</taxon>
        <taxon>Neoptera</taxon>
        <taxon>Endopterygota</taxon>
        <taxon>Diptera</taxon>
        <taxon>Nematocera</taxon>
        <taxon>Culicoidea</taxon>
        <taxon>Culicidae</taxon>
        <taxon>Culicinae</taxon>
        <taxon>Aedini</taxon>
        <taxon>Aedes</taxon>
        <taxon>Stegomyia</taxon>
    </lineage>
</organism>
<accession>A0A6I8T641</accession>
<dbReference type="InterPro" id="IPR009060">
    <property type="entry name" value="UBA-like_sf"/>
</dbReference>
<name>A0A6I8T641_AEDAE</name>
<dbReference type="SUPFAM" id="SSF46934">
    <property type="entry name" value="UBA-like"/>
    <property type="match status" value="3"/>
</dbReference>
<proteinExistence type="predicted"/>
<dbReference type="PANTHER" id="PTHR12948:SF3">
    <property type="entry name" value="NEDD8 ULTIMATE BUSTER 1"/>
    <property type="match status" value="1"/>
</dbReference>
<protein>
    <submittedName>
        <fullName evidence="2">Uncharacterized protein</fullName>
    </submittedName>
</protein>